<protein>
    <submittedName>
        <fullName evidence="1">Diphthine methyl ester synthase</fullName>
    </submittedName>
</protein>
<reference evidence="1" key="2">
    <citation type="journal article" date="2024" name="Plant">
        <title>Genomic evolution and insights into agronomic trait innovations of Sesamum species.</title>
        <authorList>
            <person name="Miao H."/>
            <person name="Wang L."/>
            <person name="Qu L."/>
            <person name="Liu H."/>
            <person name="Sun Y."/>
            <person name="Le M."/>
            <person name="Wang Q."/>
            <person name="Wei S."/>
            <person name="Zheng Y."/>
            <person name="Lin W."/>
            <person name="Duan Y."/>
            <person name="Cao H."/>
            <person name="Xiong S."/>
            <person name="Wang X."/>
            <person name="Wei L."/>
            <person name="Li C."/>
            <person name="Ma Q."/>
            <person name="Ju M."/>
            <person name="Zhao R."/>
            <person name="Li G."/>
            <person name="Mu C."/>
            <person name="Tian Q."/>
            <person name="Mei H."/>
            <person name="Zhang T."/>
            <person name="Gao T."/>
            <person name="Zhang H."/>
        </authorList>
    </citation>
    <scope>NUCLEOTIDE SEQUENCE</scope>
    <source>
        <strain evidence="1">G01</strain>
    </source>
</reference>
<organism evidence="1">
    <name type="scientific">Sesamum angustifolium</name>
    <dbReference type="NCBI Taxonomy" id="2727405"/>
    <lineage>
        <taxon>Eukaryota</taxon>
        <taxon>Viridiplantae</taxon>
        <taxon>Streptophyta</taxon>
        <taxon>Embryophyta</taxon>
        <taxon>Tracheophyta</taxon>
        <taxon>Spermatophyta</taxon>
        <taxon>Magnoliopsida</taxon>
        <taxon>eudicotyledons</taxon>
        <taxon>Gunneridae</taxon>
        <taxon>Pentapetalae</taxon>
        <taxon>asterids</taxon>
        <taxon>lamiids</taxon>
        <taxon>Lamiales</taxon>
        <taxon>Pedaliaceae</taxon>
        <taxon>Sesamum</taxon>
    </lineage>
</organism>
<evidence type="ECO:0000313" key="1">
    <source>
        <dbReference type="EMBL" id="KAL0323185.1"/>
    </source>
</evidence>
<sequence>MEAYTSLLSFGLTTDGLSKLVGRISFILFSSFWEKVYGKPIIVADREMVEEKADDMLLEAQVSDVAFLVVGDPFG</sequence>
<proteinExistence type="predicted"/>
<dbReference type="AlphaFoldDB" id="A0AAW2LXF6"/>
<dbReference type="GO" id="GO:0017183">
    <property type="term" value="P:protein histidyl modification to diphthamide"/>
    <property type="evidence" value="ECO:0007669"/>
    <property type="project" value="InterPro"/>
</dbReference>
<dbReference type="EMBL" id="JACGWK010000012">
    <property type="protein sequence ID" value="KAL0323185.1"/>
    <property type="molecule type" value="Genomic_DNA"/>
</dbReference>
<comment type="caution">
    <text evidence="1">The sequence shown here is derived from an EMBL/GenBank/DDBJ whole genome shotgun (WGS) entry which is preliminary data.</text>
</comment>
<name>A0AAW2LXF6_9LAMI</name>
<dbReference type="InterPro" id="IPR004551">
    <property type="entry name" value="Dphthn_synthase"/>
</dbReference>
<reference evidence="1" key="1">
    <citation type="submission" date="2020-06" db="EMBL/GenBank/DDBJ databases">
        <authorList>
            <person name="Li T."/>
            <person name="Hu X."/>
            <person name="Zhang T."/>
            <person name="Song X."/>
            <person name="Zhang H."/>
            <person name="Dai N."/>
            <person name="Sheng W."/>
            <person name="Hou X."/>
            <person name="Wei L."/>
        </authorList>
    </citation>
    <scope>NUCLEOTIDE SEQUENCE</scope>
    <source>
        <strain evidence="1">G01</strain>
        <tissue evidence="1">Leaf</tissue>
    </source>
</reference>
<dbReference type="SUPFAM" id="SSF53790">
    <property type="entry name" value="Tetrapyrrole methylase"/>
    <property type="match status" value="1"/>
</dbReference>
<dbReference type="InterPro" id="IPR014777">
    <property type="entry name" value="4pyrrole_Mease_sub1"/>
</dbReference>
<dbReference type="InterPro" id="IPR035996">
    <property type="entry name" value="4pyrrol_Methylase_sf"/>
</dbReference>
<accession>A0AAW2LXF6</accession>
<dbReference type="PANTHER" id="PTHR10882">
    <property type="entry name" value="DIPHTHINE SYNTHASE"/>
    <property type="match status" value="1"/>
</dbReference>
<dbReference type="Gene3D" id="3.40.1010.10">
    <property type="entry name" value="Cobalt-precorrin-4 Transmethylase, Domain 1"/>
    <property type="match status" value="1"/>
</dbReference>
<dbReference type="GO" id="GO:0008168">
    <property type="term" value="F:methyltransferase activity"/>
    <property type="evidence" value="ECO:0007669"/>
    <property type="project" value="InterPro"/>
</dbReference>
<dbReference type="PANTHER" id="PTHR10882:SF0">
    <property type="entry name" value="DIPHTHINE METHYL ESTER SYNTHASE"/>
    <property type="match status" value="1"/>
</dbReference>
<gene>
    <name evidence="1" type="ORF">Sangu_1937800</name>
</gene>